<dbReference type="PANTHER" id="PTHR10465">
    <property type="entry name" value="TRANSMEMBRANE GTPASE FZO1"/>
    <property type="match status" value="1"/>
</dbReference>
<evidence type="ECO:0000259" key="8">
    <source>
        <dbReference type="Pfam" id="PF00350"/>
    </source>
</evidence>
<organism evidence="9 10">
    <name type="scientific">Paenibacillus haidiansis</name>
    <dbReference type="NCBI Taxonomy" id="1574488"/>
    <lineage>
        <taxon>Bacteria</taxon>
        <taxon>Bacillati</taxon>
        <taxon>Bacillota</taxon>
        <taxon>Bacilli</taxon>
        <taxon>Bacillales</taxon>
        <taxon>Paenibacillaceae</taxon>
        <taxon>Paenibacillus</taxon>
    </lineage>
</organism>
<dbReference type="PANTHER" id="PTHR10465:SF0">
    <property type="entry name" value="SARCALUMENIN"/>
    <property type="match status" value="1"/>
</dbReference>
<dbReference type="SUPFAM" id="SSF52540">
    <property type="entry name" value="P-loop containing nucleoside triphosphate hydrolases"/>
    <property type="match status" value="2"/>
</dbReference>
<accession>A0ABU7VKI2</accession>
<evidence type="ECO:0000313" key="10">
    <source>
        <dbReference type="Proteomes" id="UP001306950"/>
    </source>
</evidence>
<evidence type="ECO:0000256" key="7">
    <source>
        <dbReference type="SAM" id="MobiDB-lite"/>
    </source>
</evidence>
<dbReference type="Proteomes" id="UP001306950">
    <property type="component" value="Unassembled WGS sequence"/>
</dbReference>
<proteinExistence type="predicted"/>
<feature type="compositionally biased region" description="Low complexity" evidence="7">
    <location>
        <begin position="570"/>
        <end position="596"/>
    </location>
</feature>
<keyword evidence="2" id="KW-0547">Nucleotide-binding</keyword>
<feature type="region of interest" description="Disordered" evidence="7">
    <location>
        <begin position="545"/>
        <end position="596"/>
    </location>
</feature>
<reference evidence="9 10" key="1">
    <citation type="submission" date="2024-02" db="EMBL/GenBank/DDBJ databases">
        <title>A nitrogen-fixing paenibacillus bacterium.</title>
        <authorList>
            <person name="Zhang W.L."/>
            <person name="Chen S.F."/>
        </authorList>
    </citation>
    <scope>NUCLEOTIDE SEQUENCE [LARGE SCALE GENOMIC DNA]</scope>
    <source>
        <strain evidence="9 10">M1</strain>
    </source>
</reference>
<dbReference type="InterPro" id="IPR027417">
    <property type="entry name" value="P-loop_NTPase"/>
</dbReference>
<dbReference type="EMBL" id="JAZHPZ010000001">
    <property type="protein sequence ID" value="MEF2964270.1"/>
    <property type="molecule type" value="Genomic_DNA"/>
</dbReference>
<evidence type="ECO:0000256" key="4">
    <source>
        <dbReference type="ARBA" id="ARBA00023134"/>
    </source>
</evidence>
<dbReference type="InterPro" id="IPR027094">
    <property type="entry name" value="Mitofusin_fam"/>
</dbReference>
<dbReference type="Pfam" id="PF00350">
    <property type="entry name" value="Dynamin_N"/>
    <property type="match status" value="2"/>
</dbReference>
<comment type="subcellular location">
    <subcellularLocation>
        <location evidence="1">Membrane</location>
    </subcellularLocation>
</comment>
<keyword evidence="10" id="KW-1185">Reference proteome</keyword>
<feature type="coiled-coil region" evidence="6">
    <location>
        <begin position="289"/>
        <end position="343"/>
    </location>
</feature>
<keyword evidence="6" id="KW-0175">Coiled coil</keyword>
<evidence type="ECO:0000256" key="1">
    <source>
        <dbReference type="ARBA" id="ARBA00004370"/>
    </source>
</evidence>
<name>A0ABU7VKI2_9BACL</name>
<dbReference type="RefSeq" id="WP_331844515.1">
    <property type="nucleotide sequence ID" value="NZ_JAZHPZ010000001.1"/>
</dbReference>
<dbReference type="Gene3D" id="3.40.50.300">
    <property type="entry name" value="P-loop containing nucleotide triphosphate hydrolases"/>
    <property type="match status" value="2"/>
</dbReference>
<dbReference type="CDD" id="cd09912">
    <property type="entry name" value="DLP_2"/>
    <property type="match status" value="2"/>
</dbReference>
<evidence type="ECO:0000313" key="9">
    <source>
        <dbReference type="EMBL" id="MEF2964270.1"/>
    </source>
</evidence>
<keyword evidence="5" id="KW-0472">Membrane</keyword>
<protein>
    <submittedName>
        <fullName evidence="9">Dynamin family protein</fullName>
    </submittedName>
</protein>
<sequence length="1231" mass="135010">METITTEPGPETALPERLNRLEEWYTHQGDPDARAKVRDLRGKWFSGKLTLSFCGHFSAGKSSLINMLCGKPVLPSGPVPTTANVAALHNGPPQALLVPAQAEKGSGVIDGKLPLKVELGRLDEYCRDGEAYEMVSIWDDIPLLGERGVLLDTPGVDSGEAGHALATNSALHLADIVFYVMDYNHVLSESNLSFARRLADWGKPLYLVVNQIDKHREEEVEFRSYRESVEQAFALWGIENAGVFYISLKDEHHRLNMLPLLKRTIQSLLERPGELLEYSIACSLRHGGEEFLKRKEAAEEEERERLLSEAGGEAGMDAIREQQSSLEAKLEETAGAAERVRREWLAELDRLLGSAYLMTPALREAAGHYLESLQPGFKTGLLFGRGKRERERERRAELFLAQLKEQVSAQLDWHIRDLLRGLGRSHELWNPAWESRMDEALPQAEEAWISGPAREGAVLSGEYTLRYTADVAAGITGRYRRSALALADGLLAELAPRLAAAREDLAAQREALLARSSAAARLAALRAAAQERASQLHALLGAPPSLPPGLLPEVRDVPGLPPASRRQQTPPAHAAGAPEATAAPQPRAAAVPPAAAEGRRRLTAAAAALEAAAETLAPYPAFGSGVRDLRARAARLRGGTFTVALFGAFSAGKSSFANALLGARVLPVSPHPTTAAISRILAPGDGMKHGEAVIGFKTREAMIGDLAHSFTALQLGPWKERSWRSEVEKLKATDVPPSGRAHYSFLKAAAAGWEDNAARLGTRATAGLDEFSAYAAEESKACFVESMDLYYSCPVTEQGIVLVDTPGADSIHARHTGVTFQYMKNCDALLYVTYYNHAFSRADRQFLAHLGRVKGSFTLDKMFFIVNASDLAASEAELASVVEHVTQGLRGAGIERPQIYALSSQNAQTAQAAGDEERLAASGFPAFEAVFFDFIGKESAGLAVESAGRELQTAIGRARDWGHALTQSREEREEQLEVIRMERHSFAEMLQSLSAADKSPQIIQETEELLFHVRTRLRLLAGDLYHEFFHPALLREEGGDLKRKFAASFQGWLSQLSVELERELQATSLRLEKRCDAIIAAEYTAWIEKVKAELRVFPAFPQSSAPLTWVTPDFGEGALEQRLNASDYAGYFRNPKAFFEAGGKQKLRAVLEQPLEQTLKEAVEEAGRGLADYYSSETSRRFTAIAARVEAEWLEWETGFAELAAVPGEESEWNKVMERLTELASAMTQEP</sequence>
<gene>
    <name evidence="9" type="ORF">V3851_00380</name>
</gene>
<dbReference type="InterPro" id="IPR045063">
    <property type="entry name" value="Dynamin_N"/>
</dbReference>
<evidence type="ECO:0000256" key="3">
    <source>
        <dbReference type="ARBA" id="ARBA00022801"/>
    </source>
</evidence>
<comment type="caution">
    <text evidence="9">The sequence shown here is derived from an EMBL/GenBank/DDBJ whole genome shotgun (WGS) entry which is preliminary data.</text>
</comment>
<feature type="domain" description="Dynamin N-terminal" evidence="8">
    <location>
        <begin position="53"/>
        <end position="211"/>
    </location>
</feature>
<feature type="domain" description="Dynamin N-terminal" evidence="8">
    <location>
        <begin position="643"/>
        <end position="866"/>
    </location>
</feature>
<evidence type="ECO:0000256" key="2">
    <source>
        <dbReference type="ARBA" id="ARBA00022741"/>
    </source>
</evidence>
<keyword evidence="4" id="KW-0342">GTP-binding</keyword>
<evidence type="ECO:0000256" key="6">
    <source>
        <dbReference type="SAM" id="Coils"/>
    </source>
</evidence>
<keyword evidence="3" id="KW-0378">Hydrolase</keyword>
<evidence type="ECO:0000256" key="5">
    <source>
        <dbReference type="ARBA" id="ARBA00023136"/>
    </source>
</evidence>